<dbReference type="AlphaFoldDB" id="A0A0F9ITQ1"/>
<feature type="non-terminal residue" evidence="2">
    <location>
        <position position="1"/>
    </location>
</feature>
<evidence type="ECO:0000256" key="1">
    <source>
        <dbReference type="SAM" id="MobiDB-lite"/>
    </source>
</evidence>
<reference evidence="2" key="1">
    <citation type="journal article" date="2015" name="Nature">
        <title>Complex archaea that bridge the gap between prokaryotes and eukaryotes.</title>
        <authorList>
            <person name="Spang A."/>
            <person name="Saw J.H."/>
            <person name="Jorgensen S.L."/>
            <person name="Zaremba-Niedzwiedzka K."/>
            <person name="Martijn J."/>
            <person name="Lind A.E."/>
            <person name="van Eijk R."/>
            <person name="Schleper C."/>
            <person name="Guy L."/>
            <person name="Ettema T.J."/>
        </authorList>
    </citation>
    <scope>NUCLEOTIDE SEQUENCE</scope>
</reference>
<dbReference type="EMBL" id="LAZR01011629">
    <property type="protein sequence ID" value="KKM60703.1"/>
    <property type="molecule type" value="Genomic_DNA"/>
</dbReference>
<feature type="compositionally biased region" description="Basic and acidic residues" evidence="1">
    <location>
        <begin position="92"/>
        <end position="103"/>
    </location>
</feature>
<sequence>ADMFAVTQDDLVASQKKGQGTMSGPSTSAEGRRDIVTRLQGLNDMEFGAAVETGFVKALGQAWGIKENRVIKLRSDNYPDQRNGFEEAPAAPERKFHTHDGRSSHPTNTRHRAA</sequence>
<comment type="caution">
    <text evidence="2">The sequence shown here is derived from an EMBL/GenBank/DDBJ whole genome shotgun (WGS) entry which is preliminary data.</text>
</comment>
<feature type="region of interest" description="Disordered" evidence="1">
    <location>
        <begin position="74"/>
        <end position="114"/>
    </location>
</feature>
<name>A0A0F9ITQ1_9ZZZZ</name>
<evidence type="ECO:0000313" key="2">
    <source>
        <dbReference type="EMBL" id="KKM60703.1"/>
    </source>
</evidence>
<accession>A0A0F9ITQ1</accession>
<organism evidence="2">
    <name type="scientific">marine sediment metagenome</name>
    <dbReference type="NCBI Taxonomy" id="412755"/>
    <lineage>
        <taxon>unclassified sequences</taxon>
        <taxon>metagenomes</taxon>
        <taxon>ecological metagenomes</taxon>
    </lineage>
</organism>
<feature type="compositionally biased region" description="Basic and acidic residues" evidence="1">
    <location>
        <begin position="74"/>
        <end position="85"/>
    </location>
</feature>
<protein>
    <submittedName>
        <fullName evidence="2">Uncharacterized protein</fullName>
    </submittedName>
</protein>
<proteinExistence type="predicted"/>
<feature type="region of interest" description="Disordered" evidence="1">
    <location>
        <begin position="1"/>
        <end position="33"/>
    </location>
</feature>
<gene>
    <name evidence="2" type="ORF">LCGC14_1539270</name>
</gene>
<feature type="compositionally biased region" description="Polar residues" evidence="1">
    <location>
        <begin position="16"/>
        <end position="29"/>
    </location>
</feature>